<dbReference type="InterPro" id="IPR021139">
    <property type="entry name" value="NYN"/>
</dbReference>
<dbReference type="InterPro" id="IPR025605">
    <property type="entry name" value="OST-HTH/LOTUS_dom"/>
</dbReference>
<accession>A0A2H9ZUM8</accession>
<feature type="region of interest" description="Disordered" evidence="1">
    <location>
        <begin position="965"/>
        <end position="994"/>
    </location>
</feature>
<feature type="compositionally biased region" description="Acidic residues" evidence="1">
    <location>
        <begin position="966"/>
        <end position="978"/>
    </location>
</feature>
<dbReference type="PANTHER" id="PTHR14379">
    <property type="entry name" value="LIMKAIN B LKAP"/>
    <property type="match status" value="1"/>
</dbReference>
<feature type="compositionally biased region" description="Polar residues" evidence="1">
    <location>
        <begin position="421"/>
        <end position="431"/>
    </location>
</feature>
<name>A0A2H9ZUM8_9ASPA</name>
<dbReference type="GO" id="GO:0005777">
    <property type="term" value="C:peroxisome"/>
    <property type="evidence" value="ECO:0007669"/>
    <property type="project" value="InterPro"/>
</dbReference>
<dbReference type="Gene3D" id="3.40.50.1010">
    <property type="entry name" value="5'-nuclease"/>
    <property type="match status" value="1"/>
</dbReference>
<sequence length="1084" mass="121586">MENLLCRSLIFHLSPSSPPLSPRLLCLRLLLLRSYAGDEAHWRRSDGHSVSSTYPNFTSSFHSRRNHDEENRNVKISAWWDFENCGIPLGVNVHRVANRITWALRSSGIKGPVTITAFGDVAQLSRSTQEALTSTGVCLTHVPYNGKNSSDRSFMADIVYWVSQNPPPAHFFLISGDKDFANILHRLRMSNYNILLASSERASGVLCSSATIMWPWNGLVRGEDVAGKHFNYPPDGLYGSWYGHHKGALDDPFADSELPTTHNAEKSMESIPEMKPRPIPKAVVNGIRHILHFYPEGIRLSDLGQELKKYNITMDKDYFGHRRFSHLLSSLPNIVTLLPPPAGELQPLVIGKHKKGAEKLELGTRPAKEIDTSGSDKENGNSIEDLKRIECESPFSIKNNNFHNSAIASTSGKYDQAIVNTESHKGTSVQSKGDETIVEGGRPESNSTNFTGPPPSISHLSSTSQQTDNMGLKERFIKKIWMSLMARRVSSEEDNSIGDVDSSKHEDLSTNAPNISIWCFKKEKPMVNNAYPQKNVSEKQSSETSSLHVDKSVTIDKTSGPPEKDEYADQQSVGLYGRIVRWWKSKISSKNDQVVTTESIEKVICETDAVHESSKHMSCSSIDPTAQDHFSKPGFWDDLESFLLTSKGCDLILISKTRKQLAQNLCDEGPQHLKDLSENHLLQLVDALIVEKKWVEESASQLFPFRIPLPDRRSCIPFHPNRSSGLSSIFSRSPRFVLRKPLNQVNQVQNSLASAKPSIEIADTKPPFNFTELKVWFQNNFDSESRSHIEPDDVQKLFENKFNRKLCSLSYGFSDMQNLIEVCLTDANDAHVKKGPPRREEVLSDCQKLLQELLEKYPNGFNIGIFRPEFIQKYGYILNYQMLGYPKLLSLLQIMPGVRVKLSRVFPAEIANQVSDSNQEDDKDNPVENGNSEDSSWEELGPISDSATLEQKHGLEKEAIFPEASLSDDEFSDSEEDLPSPACKSGDNKQDDEDSTLLKILSSWHESKECGAKEQDKDLDVLVDCLRADTFKNSDTATGSLKKVKVKAHKRYTFTADDVGDGKERFVDSVLAKLQKPGNQRLRS</sequence>
<evidence type="ECO:0000313" key="4">
    <source>
        <dbReference type="Proteomes" id="UP000236161"/>
    </source>
</evidence>
<feature type="region of interest" description="Disordered" evidence="1">
    <location>
        <begin position="913"/>
        <end position="940"/>
    </location>
</feature>
<evidence type="ECO:0000256" key="1">
    <source>
        <dbReference type="SAM" id="MobiDB-lite"/>
    </source>
</evidence>
<evidence type="ECO:0000259" key="2">
    <source>
        <dbReference type="PROSITE" id="PS51644"/>
    </source>
</evidence>
<protein>
    <recommendedName>
        <fullName evidence="2">HTH OST-type domain-containing protein</fullName>
    </recommendedName>
</protein>
<reference evidence="3 4" key="1">
    <citation type="journal article" date="2017" name="Nature">
        <title>The Apostasia genome and the evolution of orchids.</title>
        <authorList>
            <person name="Zhang G.Q."/>
            <person name="Liu K.W."/>
            <person name="Li Z."/>
            <person name="Lohaus R."/>
            <person name="Hsiao Y.Y."/>
            <person name="Niu S.C."/>
            <person name="Wang J.Y."/>
            <person name="Lin Y.C."/>
            <person name="Xu Q."/>
            <person name="Chen L.J."/>
            <person name="Yoshida K."/>
            <person name="Fujiwara S."/>
            <person name="Wang Z.W."/>
            <person name="Zhang Y.Q."/>
            <person name="Mitsuda N."/>
            <person name="Wang M."/>
            <person name="Liu G.H."/>
            <person name="Pecoraro L."/>
            <person name="Huang H.X."/>
            <person name="Xiao X.J."/>
            <person name="Lin M."/>
            <person name="Wu X.Y."/>
            <person name="Wu W.L."/>
            <person name="Chen Y.Y."/>
            <person name="Chang S.B."/>
            <person name="Sakamoto S."/>
            <person name="Ohme-Takagi M."/>
            <person name="Yagi M."/>
            <person name="Zeng S.J."/>
            <person name="Shen C.Y."/>
            <person name="Yeh C.M."/>
            <person name="Luo Y.B."/>
            <person name="Tsai W.C."/>
            <person name="Van de Peer Y."/>
            <person name="Liu Z.J."/>
        </authorList>
    </citation>
    <scope>NUCLEOTIDE SEQUENCE [LARGE SCALE GENOMIC DNA]</scope>
    <source>
        <strain evidence="4">cv. Shenzhen</strain>
        <tissue evidence="3">Stem</tissue>
    </source>
</reference>
<dbReference type="GO" id="GO:0010468">
    <property type="term" value="P:regulation of gene expression"/>
    <property type="evidence" value="ECO:0007669"/>
    <property type="project" value="InterPro"/>
</dbReference>
<dbReference type="EMBL" id="KZ453612">
    <property type="protein sequence ID" value="PKA47002.1"/>
    <property type="molecule type" value="Genomic_DNA"/>
</dbReference>
<dbReference type="OrthoDB" id="549353at2759"/>
<proteinExistence type="predicted"/>
<dbReference type="Pfam" id="PF01936">
    <property type="entry name" value="NYN"/>
    <property type="match status" value="1"/>
</dbReference>
<dbReference type="InterPro" id="IPR024768">
    <property type="entry name" value="Marf1"/>
</dbReference>
<feature type="region of interest" description="Disordered" evidence="1">
    <location>
        <begin position="421"/>
        <end position="468"/>
    </location>
</feature>
<dbReference type="CDD" id="cd10910">
    <property type="entry name" value="PIN_limkain_b1_N_like"/>
    <property type="match status" value="1"/>
</dbReference>
<feature type="domain" description="HTH OST-type" evidence="2">
    <location>
        <begin position="279"/>
        <end position="351"/>
    </location>
</feature>
<keyword evidence="4" id="KW-1185">Reference proteome</keyword>
<feature type="compositionally biased region" description="Polar residues" evidence="1">
    <location>
        <begin position="458"/>
        <end position="468"/>
    </location>
</feature>
<dbReference type="PROSITE" id="PS51644">
    <property type="entry name" value="HTH_OST"/>
    <property type="match status" value="2"/>
</dbReference>
<evidence type="ECO:0000313" key="3">
    <source>
        <dbReference type="EMBL" id="PKA47002.1"/>
    </source>
</evidence>
<dbReference type="CDD" id="cd08824">
    <property type="entry name" value="LOTUS"/>
    <property type="match status" value="2"/>
</dbReference>
<dbReference type="GO" id="GO:0004540">
    <property type="term" value="F:RNA nuclease activity"/>
    <property type="evidence" value="ECO:0007669"/>
    <property type="project" value="InterPro"/>
</dbReference>
<dbReference type="Proteomes" id="UP000236161">
    <property type="component" value="Unassembled WGS sequence"/>
</dbReference>
<organism evidence="3 4">
    <name type="scientific">Apostasia shenzhenica</name>
    <dbReference type="NCBI Taxonomy" id="1088818"/>
    <lineage>
        <taxon>Eukaryota</taxon>
        <taxon>Viridiplantae</taxon>
        <taxon>Streptophyta</taxon>
        <taxon>Embryophyta</taxon>
        <taxon>Tracheophyta</taxon>
        <taxon>Spermatophyta</taxon>
        <taxon>Magnoliopsida</taxon>
        <taxon>Liliopsida</taxon>
        <taxon>Asparagales</taxon>
        <taxon>Orchidaceae</taxon>
        <taxon>Apostasioideae</taxon>
        <taxon>Apostasia</taxon>
    </lineage>
</organism>
<dbReference type="PANTHER" id="PTHR14379:SF6">
    <property type="entry name" value="EMB|CAB71880.1"/>
    <property type="match status" value="1"/>
</dbReference>
<feature type="region of interest" description="Disordered" evidence="1">
    <location>
        <begin position="534"/>
        <end position="568"/>
    </location>
</feature>
<dbReference type="Pfam" id="PF12872">
    <property type="entry name" value="OST-HTH"/>
    <property type="match status" value="2"/>
</dbReference>
<dbReference type="Gene3D" id="3.30.420.610">
    <property type="entry name" value="LOTUS domain-like"/>
    <property type="match status" value="1"/>
</dbReference>
<feature type="domain" description="HTH OST-type" evidence="2">
    <location>
        <begin position="842"/>
        <end position="920"/>
    </location>
</feature>
<gene>
    <name evidence="3" type="ORF">AXF42_Ash011676</name>
</gene>
<dbReference type="AlphaFoldDB" id="A0A2H9ZUM8"/>
<dbReference type="InterPro" id="IPR041966">
    <property type="entry name" value="LOTUS-like"/>
</dbReference>
<dbReference type="STRING" id="1088818.A0A2H9ZUM8"/>